<gene>
    <name evidence="1" type="ORF">CFBP5507_00450</name>
</gene>
<protein>
    <submittedName>
        <fullName evidence="1">Uncharacterized protein</fullName>
    </submittedName>
</protein>
<organism evidence="1 2">
    <name type="scientific">Agrobacterium salinitolerans</name>
    <dbReference type="NCBI Taxonomy" id="1183413"/>
    <lineage>
        <taxon>Bacteria</taxon>
        <taxon>Pseudomonadati</taxon>
        <taxon>Pseudomonadota</taxon>
        <taxon>Alphaproteobacteria</taxon>
        <taxon>Hyphomicrobiales</taxon>
        <taxon>Rhizobiaceae</taxon>
        <taxon>Rhizobium/Agrobacterium group</taxon>
        <taxon>Agrobacterium</taxon>
    </lineage>
</organism>
<sequence length="198" mass="22361">MDDRSRFWKNPASWPDDAYGFVFLARAIQRIGTALFNDEWTGAEVVTGAPIEAWRDIALSIPPSRLSQARQQYHRDLGALIASNDPSKLSWKVETYRVEPPLQPLRTVRDATRSGPWSTVPSDDGVRTRQVLSDEAVKYGEGLILEENRKRNEAKERWARVLCLVKDAIRDGNPKKRKRCAAGTLIVNLGFDGEESQP</sequence>
<dbReference type="EMBL" id="CP109968">
    <property type="protein sequence ID" value="UYZ07524.1"/>
    <property type="molecule type" value="Genomic_DNA"/>
</dbReference>
<dbReference type="Proteomes" id="UP000298735">
    <property type="component" value="Chromosome Circular"/>
</dbReference>
<accession>A0A4Z1QTV2</accession>
<evidence type="ECO:0000313" key="1">
    <source>
        <dbReference type="EMBL" id="UYZ07524.1"/>
    </source>
</evidence>
<reference evidence="1" key="1">
    <citation type="submission" date="2022-10" db="EMBL/GenBank/DDBJ databases">
        <title>Complete genome sequence of Agrobacterium salinitolerans CFBP5507.</title>
        <authorList>
            <person name="Tchabashvili S."/>
            <person name="Yen H.-C."/>
            <person name="Haryono M."/>
            <person name="Lin Y.-C."/>
            <person name="Lai E.-M."/>
            <person name="Kuo C.-H."/>
        </authorList>
    </citation>
    <scope>NUCLEOTIDE SEQUENCE</scope>
    <source>
        <strain evidence="1">CFBP5507</strain>
    </source>
</reference>
<proteinExistence type="predicted"/>
<name>A0A4Z1QTV2_9HYPH</name>
<dbReference type="KEGG" id="asal:CFBP5507_00450"/>
<dbReference type="OrthoDB" id="8117500at2"/>
<dbReference type="RefSeq" id="WP_137409722.1">
    <property type="nucleotide sequence ID" value="NZ_CP109968.1"/>
</dbReference>
<dbReference type="AlphaFoldDB" id="A0A4Z1QTV2"/>
<evidence type="ECO:0000313" key="2">
    <source>
        <dbReference type="Proteomes" id="UP000298735"/>
    </source>
</evidence>